<reference evidence="1" key="2">
    <citation type="submission" date="2021-03" db="UniProtKB">
        <authorList>
            <consortium name="EnsemblPlants"/>
        </authorList>
    </citation>
    <scope>IDENTIFICATION</scope>
</reference>
<sequence length="199" mass="22018">MGTQNTQQFSTRNDVRKVNEVDLRGVHNQLQENAQQIAALTTLVSKIIPGNESKARSRVTIDESLETKNKSSLSPEVVKGNKIPLLDVVKMVPKYKSLLDPCLNKTSKESEFCAPPPKCDDPDLFSILCKIGKSGSNGQTININVFYEQTSLEETGAINHVSYYLAQLGVENVEMLLDEMVNNVGLEQMLSDALNELSF</sequence>
<evidence type="ECO:0000313" key="1">
    <source>
        <dbReference type="EnsemblPlants" id="AUR62014265-RA:cds"/>
    </source>
</evidence>
<organism evidence="1 2">
    <name type="scientific">Chenopodium quinoa</name>
    <name type="common">Quinoa</name>
    <dbReference type="NCBI Taxonomy" id="63459"/>
    <lineage>
        <taxon>Eukaryota</taxon>
        <taxon>Viridiplantae</taxon>
        <taxon>Streptophyta</taxon>
        <taxon>Embryophyta</taxon>
        <taxon>Tracheophyta</taxon>
        <taxon>Spermatophyta</taxon>
        <taxon>Magnoliopsida</taxon>
        <taxon>eudicotyledons</taxon>
        <taxon>Gunneridae</taxon>
        <taxon>Pentapetalae</taxon>
        <taxon>Caryophyllales</taxon>
        <taxon>Chenopodiaceae</taxon>
        <taxon>Chenopodioideae</taxon>
        <taxon>Atripliceae</taxon>
        <taxon>Chenopodium</taxon>
    </lineage>
</organism>
<accession>A0A803LJW8</accession>
<dbReference type="Proteomes" id="UP000596660">
    <property type="component" value="Unplaced"/>
</dbReference>
<dbReference type="AlphaFoldDB" id="A0A803LJW8"/>
<keyword evidence="2" id="KW-1185">Reference proteome</keyword>
<name>A0A803LJW8_CHEQI</name>
<dbReference type="Gramene" id="AUR62014265-RA">
    <property type="protein sequence ID" value="AUR62014265-RA:cds"/>
    <property type="gene ID" value="AUR62014265"/>
</dbReference>
<reference evidence="1" key="1">
    <citation type="journal article" date="2017" name="Nature">
        <title>The genome of Chenopodium quinoa.</title>
        <authorList>
            <person name="Jarvis D.E."/>
            <person name="Ho Y.S."/>
            <person name="Lightfoot D.J."/>
            <person name="Schmoeckel S.M."/>
            <person name="Li B."/>
            <person name="Borm T.J.A."/>
            <person name="Ohyanagi H."/>
            <person name="Mineta K."/>
            <person name="Michell C.T."/>
            <person name="Saber N."/>
            <person name="Kharbatia N.M."/>
            <person name="Rupper R.R."/>
            <person name="Sharp A.R."/>
            <person name="Dally N."/>
            <person name="Boughton B.A."/>
            <person name="Woo Y.H."/>
            <person name="Gao G."/>
            <person name="Schijlen E.G.W.M."/>
            <person name="Guo X."/>
            <person name="Momin A.A."/>
            <person name="Negrao S."/>
            <person name="Al-Babili S."/>
            <person name="Gehring C."/>
            <person name="Roessner U."/>
            <person name="Jung C."/>
            <person name="Murphy K."/>
            <person name="Arold S.T."/>
            <person name="Gojobori T."/>
            <person name="van der Linden C.G."/>
            <person name="van Loo E.N."/>
            <person name="Jellen E.N."/>
            <person name="Maughan P.J."/>
            <person name="Tester M."/>
        </authorList>
    </citation>
    <scope>NUCLEOTIDE SEQUENCE [LARGE SCALE GENOMIC DNA]</scope>
    <source>
        <strain evidence="1">cv. PI 614886</strain>
    </source>
</reference>
<evidence type="ECO:0000313" key="2">
    <source>
        <dbReference type="Proteomes" id="UP000596660"/>
    </source>
</evidence>
<dbReference type="EnsemblPlants" id="AUR62014265-RA">
    <property type="protein sequence ID" value="AUR62014265-RA:cds"/>
    <property type="gene ID" value="AUR62014265"/>
</dbReference>
<proteinExistence type="predicted"/>
<protein>
    <submittedName>
        <fullName evidence="1">Uncharacterized protein</fullName>
    </submittedName>
</protein>